<dbReference type="InterPro" id="IPR053136">
    <property type="entry name" value="UTP_pyrophosphatase-like"/>
</dbReference>
<proteinExistence type="predicted"/>
<evidence type="ECO:0000313" key="2">
    <source>
        <dbReference type="EMBL" id="MPM17978.1"/>
    </source>
</evidence>
<reference evidence="2" key="1">
    <citation type="submission" date="2019-08" db="EMBL/GenBank/DDBJ databases">
        <authorList>
            <person name="Kucharzyk K."/>
            <person name="Murdoch R.W."/>
            <person name="Higgins S."/>
            <person name="Loffler F."/>
        </authorList>
    </citation>
    <scope>NUCLEOTIDE SEQUENCE</scope>
</reference>
<sequence>MCSSFLKEGPLLRIRTMRSRWGSCTGKGVVTLNTLLVKASPACIDYVLLHELCHTVHHNHGKGFYSLLESILPGWKDRKRELLEQAKCRHFI</sequence>
<evidence type="ECO:0000259" key="1">
    <source>
        <dbReference type="Pfam" id="PF01863"/>
    </source>
</evidence>
<dbReference type="Pfam" id="PF01863">
    <property type="entry name" value="YgjP-like"/>
    <property type="match status" value="1"/>
</dbReference>
<dbReference type="EMBL" id="VSSQ01002898">
    <property type="protein sequence ID" value="MPM17978.1"/>
    <property type="molecule type" value="Genomic_DNA"/>
</dbReference>
<dbReference type="InterPro" id="IPR002725">
    <property type="entry name" value="YgjP-like_metallopeptidase"/>
</dbReference>
<dbReference type="PANTHER" id="PTHR30399">
    <property type="entry name" value="UNCHARACTERIZED PROTEIN YGJP"/>
    <property type="match status" value="1"/>
</dbReference>
<comment type="caution">
    <text evidence="2">The sequence shown here is derived from an EMBL/GenBank/DDBJ whole genome shotgun (WGS) entry which is preliminary data.</text>
</comment>
<protein>
    <recommendedName>
        <fullName evidence="1">YgjP-like metallopeptidase domain-containing protein</fullName>
    </recommendedName>
</protein>
<dbReference type="CDD" id="cd07344">
    <property type="entry name" value="M48_yhfN_like"/>
    <property type="match status" value="1"/>
</dbReference>
<organism evidence="2">
    <name type="scientific">bioreactor metagenome</name>
    <dbReference type="NCBI Taxonomy" id="1076179"/>
    <lineage>
        <taxon>unclassified sequences</taxon>
        <taxon>metagenomes</taxon>
        <taxon>ecological metagenomes</taxon>
    </lineage>
</organism>
<accession>A0A644XQF1</accession>
<dbReference type="PANTHER" id="PTHR30399:SF1">
    <property type="entry name" value="UTP PYROPHOSPHATASE"/>
    <property type="match status" value="1"/>
</dbReference>
<feature type="domain" description="YgjP-like metallopeptidase" evidence="1">
    <location>
        <begin position="12"/>
        <end position="82"/>
    </location>
</feature>
<gene>
    <name evidence="2" type="ORF">SDC9_64379</name>
</gene>
<name>A0A644XQF1_9ZZZZ</name>
<dbReference type="Gene3D" id="3.30.2010.10">
    <property type="entry name" value="Metalloproteases ('zincins'), catalytic domain"/>
    <property type="match status" value="1"/>
</dbReference>
<dbReference type="AlphaFoldDB" id="A0A644XQF1"/>